<evidence type="ECO:0000313" key="6">
    <source>
        <dbReference type="EMBL" id="KAK7204396.1"/>
    </source>
</evidence>
<evidence type="ECO:0000256" key="3">
    <source>
        <dbReference type="ARBA" id="ARBA00022603"/>
    </source>
</evidence>
<keyword evidence="3" id="KW-0489">Methyltransferase</keyword>
<dbReference type="EC" id="2.1.1.22" evidence="2"/>
<keyword evidence="4" id="KW-0808">Transferase</keyword>
<organism evidence="6 7">
    <name type="scientific">Myxozyma melibiosi</name>
    <dbReference type="NCBI Taxonomy" id="54550"/>
    <lineage>
        <taxon>Eukaryota</taxon>
        <taxon>Fungi</taxon>
        <taxon>Dikarya</taxon>
        <taxon>Ascomycota</taxon>
        <taxon>Saccharomycotina</taxon>
        <taxon>Lipomycetes</taxon>
        <taxon>Lipomycetales</taxon>
        <taxon>Lipomycetaceae</taxon>
        <taxon>Myxozyma</taxon>
    </lineage>
</organism>
<dbReference type="Pfam" id="PF07942">
    <property type="entry name" value="CARME"/>
    <property type="match status" value="1"/>
</dbReference>
<evidence type="ECO:0000256" key="5">
    <source>
        <dbReference type="ARBA" id="ARBA00022691"/>
    </source>
</evidence>
<dbReference type="EMBL" id="JBBJBU010000008">
    <property type="protein sequence ID" value="KAK7204396.1"/>
    <property type="molecule type" value="Genomic_DNA"/>
</dbReference>
<dbReference type="RefSeq" id="XP_064767429.1">
    <property type="nucleotide sequence ID" value="XM_064913000.1"/>
</dbReference>
<reference evidence="6 7" key="1">
    <citation type="submission" date="2024-03" db="EMBL/GenBank/DDBJ databases">
        <title>Genome-scale model development and genomic sequencing of the oleaginous clade Lipomyces.</title>
        <authorList>
            <consortium name="Lawrence Berkeley National Laboratory"/>
            <person name="Czajka J.J."/>
            <person name="Han Y."/>
            <person name="Kim J."/>
            <person name="Mondo S.J."/>
            <person name="Hofstad B.A."/>
            <person name="Robles A."/>
            <person name="Haridas S."/>
            <person name="Riley R."/>
            <person name="LaButti K."/>
            <person name="Pangilinan J."/>
            <person name="Andreopoulos W."/>
            <person name="Lipzen A."/>
            <person name="Yan J."/>
            <person name="Wang M."/>
            <person name="Ng V."/>
            <person name="Grigoriev I.V."/>
            <person name="Spatafora J.W."/>
            <person name="Magnuson J.K."/>
            <person name="Baker S.E."/>
            <person name="Pomraning K.R."/>
        </authorList>
    </citation>
    <scope>NUCLEOTIDE SEQUENCE [LARGE SCALE GENOMIC DNA]</scope>
    <source>
        <strain evidence="6 7">Phaff 52-87</strain>
    </source>
</reference>
<dbReference type="Proteomes" id="UP001498771">
    <property type="component" value="Unassembled WGS sequence"/>
</dbReference>
<dbReference type="InterPro" id="IPR012901">
    <property type="entry name" value="CARME"/>
</dbReference>
<comment type="similarity">
    <text evidence="1">Belongs to the carnosine N-methyltransferase family.</text>
</comment>
<evidence type="ECO:0000313" key="7">
    <source>
        <dbReference type="Proteomes" id="UP001498771"/>
    </source>
</evidence>
<proteinExistence type="inferred from homology"/>
<name>A0ABR1F3H3_9ASCO</name>
<sequence length="407" mass="45717">MSSAPDGPDESLGSDDPLDHAALTSTLNSMLVYAKAAHFNLTTPRRRAITQLAPAHQSILEPYYSNYLASIDRAITTNSQFLQLVAQIGANDFEAPQDRSSWQGATALQVDQTKGTLKQLFRDWSAEAKAERDVIYNPVIDALNRLFTDDERSTTRVLTPGAGLGRLAYEIAAEGYSSQANEFSFHMIIMSNFIINHTEEDYQFSIYPFIHSFSHNVSARNQLREVRIPDVCPSKNQSRSKGDFSFTTGSFVEVYGPQTNASEQAITEKWDAIVTVFFIDTAHNVLDYIDTISYALHDANEKASYWINFGPLLYHFEDEQSTRFENSSGSSYDESNLSVELPLDKLVEVIETAGFVFLELKTGIKASYASDPKAMGAWIYDCVFWVARKRRPGEEYVSFVDRVTDQN</sequence>
<dbReference type="SMART" id="SM01296">
    <property type="entry name" value="N2227"/>
    <property type="match status" value="1"/>
</dbReference>
<dbReference type="PANTHER" id="PTHR12303">
    <property type="entry name" value="CARNOSINE N-METHYLTRANSFERASE"/>
    <property type="match status" value="1"/>
</dbReference>
<evidence type="ECO:0000256" key="1">
    <source>
        <dbReference type="ARBA" id="ARBA00010086"/>
    </source>
</evidence>
<accession>A0ABR1F3H3</accession>
<dbReference type="SUPFAM" id="SSF53335">
    <property type="entry name" value="S-adenosyl-L-methionine-dependent methyltransferases"/>
    <property type="match status" value="1"/>
</dbReference>
<dbReference type="PANTHER" id="PTHR12303:SF6">
    <property type="entry name" value="CARNOSINE N-METHYLTRANSFERASE"/>
    <property type="match status" value="1"/>
</dbReference>
<keyword evidence="7" id="KW-1185">Reference proteome</keyword>
<evidence type="ECO:0000256" key="4">
    <source>
        <dbReference type="ARBA" id="ARBA00022679"/>
    </source>
</evidence>
<dbReference type="InterPro" id="IPR029063">
    <property type="entry name" value="SAM-dependent_MTases_sf"/>
</dbReference>
<protein>
    <recommendedName>
        <fullName evidence="2">carnosine N-methyltransferase</fullName>
        <ecNumber evidence="2">2.1.1.22</ecNumber>
    </recommendedName>
</protein>
<comment type="caution">
    <text evidence="6">The sequence shown here is derived from an EMBL/GenBank/DDBJ whole genome shotgun (WGS) entry which is preliminary data.</text>
</comment>
<evidence type="ECO:0000256" key="2">
    <source>
        <dbReference type="ARBA" id="ARBA00012003"/>
    </source>
</evidence>
<gene>
    <name evidence="6" type="ORF">BZA70DRAFT_280652</name>
</gene>
<keyword evidence="5" id="KW-0949">S-adenosyl-L-methionine</keyword>
<dbReference type="GeneID" id="90038512"/>